<dbReference type="OrthoDB" id="6428749at2759"/>
<accession>A0A0M9A0U6</accession>
<dbReference type="GO" id="GO:0012505">
    <property type="term" value="C:endomembrane system"/>
    <property type="evidence" value="ECO:0007669"/>
    <property type="project" value="TreeGrafter"/>
</dbReference>
<dbReference type="InterPro" id="IPR036928">
    <property type="entry name" value="AS_sf"/>
</dbReference>
<dbReference type="PANTHER" id="PTHR43372">
    <property type="entry name" value="FATTY-ACID AMIDE HYDROLASE"/>
    <property type="match status" value="1"/>
</dbReference>
<reference evidence="1 2" key="1">
    <citation type="submission" date="2015-07" db="EMBL/GenBank/DDBJ databases">
        <title>The genome of Melipona quadrifasciata.</title>
        <authorList>
            <person name="Pan H."/>
            <person name="Kapheim K."/>
        </authorList>
    </citation>
    <scope>NUCLEOTIDE SEQUENCE [LARGE SCALE GENOMIC DNA]</scope>
    <source>
        <strain evidence="1">0111107301</strain>
        <tissue evidence="1">Whole body</tissue>
    </source>
</reference>
<dbReference type="AlphaFoldDB" id="A0A0M9A0U6"/>
<organism evidence="1 2">
    <name type="scientific">Melipona quadrifasciata</name>
    <dbReference type="NCBI Taxonomy" id="166423"/>
    <lineage>
        <taxon>Eukaryota</taxon>
        <taxon>Metazoa</taxon>
        <taxon>Ecdysozoa</taxon>
        <taxon>Arthropoda</taxon>
        <taxon>Hexapoda</taxon>
        <taxon>Insecta</taxon>
        <taxon>Pterygota</taxon>
        <taxon>Neoptera</taxon>
        <taxon>Endopterygota</taxon>
        <taxon>Hymenoptera</taxon>
        <taxon>Apocrita</taxon>
        <taxon>Aculeata</taxon>
        <taxon>Apoidea</taxon>
        <taxon>Anthophila</taxon>
        <taxon>Apidae</taxon>
        <taxon>Melipona</taxon>
    </lineage>
</organism>
<proteinExistence type="predicted"/>
<dbReference type="EMBL" id="KQ435777">
    <property type="protein sequence ID" value="KOX74867.1"/>
    <property type="molecule type" value="Genomic_DNA"/>
</dbReference>
<dbReference type="GO" id="GO:0016787">
    <property type="term" value="F:hydrolase activity"/>
    <property type="evidence" value="ECO:0007669"/>
    <property type="project" value="UniProtKB-KW"/>
</dbReference>
<sequence length="207" mass="23516">MGDQRPALAGLVTITGELMILRYRCKNIIESEESSDEEVVSFTRRIINRISSNSDSDDEESYASEDLEKMLEELAIAEEEELTNAGDFWTISSGTSSPTSNNHLHSPEKEKLEHNGILFYPSSPFQTGYHYTAYLRPFNFGYWCLFNVLKFPVCQVPLGVDKNGLPIGVQFVNSPRVNNIRPRDSTSKYFFRSVGGDLLANYLRYFS</sequence>
<evidence type="ECO:0000313" key="2">
    <source>
        <dbReference type="Proteomes" id="UP000053105"/>
    </source>
</evidence>
<name>A0A0M9A0U6_9HYME</name>
<dbReference type="InterPro" id="IPR052739">
    <property type="entry name" value="FAAH2"/>
</dbReference>
<dbReference type="Gene3D" id="3.90.1300.10">
    <property type="entry name" value="Amidase signature (AS) domain"/>
    <property type="match status" value="1"/>
</dbReference>
<evidence type="ECO:0000313" key="1">
    <source>
        <dbReference type="EMBL" id="KOX74867.1"/>
    </source>
</evidence>
<dbReference type="STRING" id="166423.A0A0M9A0U6"/>
<keyword evidence="2" id="KW-1185">Reference proteome</keyword>
<gene>
    <name evidence="1" type="ORF">WN51_00379</name>
</gene>
<dbReference type="SUPFAM" id="SSF75304">
    <property type="entry name" value="Amidase signature (AS) enzymes"/>
    <property type="match status" value="1"/>
</dbReference>
<dbReference type="PANTHER" id="PTHR43372:SF1">
    <property type="entry name" value="LD38433P"/>
    <property type="match status" value="1"/>
</dbReference>
<keyword evidence="1" id="KW-0378">Hydrolase</keyword>
<dbReference type="Proteomes" id="UP000053105">
    <property type="component" value="Unassembled WGS sequence"/>
</dbReference>
<protein>
    <submittedName>
        <fullName evidence="1">Fatty-acid amide hydrolase 2-A</fullName>
    </submittedName>
</protein>